<reference evidence="1 2" key="1">
    <citation type="submission" date="2012-12" db="EMBL/GenBank/DDBJ databases">
        <title>The Genome Sequence of Bacillus cereus VD184.</title>
        <authorList>
            <consortium name="The Broad Institute Genome Sequencing Platform"/>
            <consortium name="The Broad Institute Genome Sequencing Center for Infectious Disease"/>
            <person name="Feldgarden M."/>
            <person name="Van der Auwera G.A."/>
            <person name="Mahillon J."/>
            <person name="Duprez V."/>
            <person name="Timmery S."/>
            <person name="Mattelet C."/>
            <person name="Dierick K."/>
            <person name="Sun M."/>
            <person name="Yu Z."/>
            <person name="Zhu L."/>
            <person name="Hu X."/>
            <person name="Shank E.B."/>
            <person name="Swiecicka I."/>
            <person name="Hansen B.M."/>
            <person name="Andrup L."/>
            <person name="Walker B."/>
            <person name="Young S.K."/>
            <person name="Zeng Q."/>
            <person name="Gargeya S."/>
            <person name="Fitzgerald M."/>
            <person name="Haas B."/>
            <person name="Abouelleil A."/>
            <person name="Alvarado L."/>
            <person name="Arachchi H.M."/>
            <person name="Berlin A.M."/>
            <person name="Chapman S.B."/>
            <person name="Dewar J."/>
            <person name="Goldberg J."/>
            <person name="Griggs A."/>
            <person name="Gujja S."/>
            <person name="Hansen M."/>
            <person name="Howarth C."/>
            <person name="Imamovic A."/>
            <person name="Larimer J."/>
            <person name="McCowan C."/>
            <person name="Murphy C."/>
            <person name="Neiman D."/>
            <person name="Pearson M."/>
            <person name="Priest M."/>
            <person name="Roberts A."/>
            <person name="Saif S."/>
            <person name="Shea T."/>
            <person name="Sisk P."/>
            <person name="Sykes S."/>
            <person name="Wortman J."/>
            <person name="Nusbaum C."/>
            <person name="Birren B."/>
        </authorList>
    </citation>
    <scope>NUCLEOTIDE SEQUENCE [LARGE SCALE GENOMIC DNA]</scope>
    <source>
        <strain evidence="1 2">VD184</strain>
    </source>
</reference>
<dbReference type="Proteomes" id="UP000014028">
    <property type="component" value="Unassembled WGS sequence"/>
</dbReference>
<evidence type="ECO:0000313" key="1">
    <source>
        <dbReference type="EMBL" id="EOQ19717.1"/>
    </source>
</evidence>
<dbReference type="AlphaFoldDB" id="A0A9W5VV55"/>
<dbReference type="RefSeq" id="WP_016121680.1">
    <property type="nucleotide sequence ID" value="NZ_KB976820.1"/>
</dbReference>
<gene>
    <name evidence="1" type="ORF">IKC_04191</name>
</gene>
<proteinExistence type="predicted"/>
<comment type="caution">
    <text evidence="1">The sequence shown here is derived from an EMBL/GenBank/DDBJ whole genome shotgun (WGS) entry which is preliminary data.</text>
</comment>
<organism evidence="1 2">
    <name type="scientific">Bacillus cereus VD184</name>
    <dbReference type="NCBI Taxonomy" id="1053242"/>
    <lineage>
        <taxon>Bacteria</taxon>
        <taxon>Bacillati</taxon>
        <taxon>Bacillota</taxon>
        <taxon>Bacilli</taxon>
        <taxon>Bacillales</taxon>
        <taxon>Bacillaceae</taxon>
        <taxon>Bacillus</taxon>
        <taxon>Bacillus cereus group</taxon>
    </lineage>
</organism>
<protein>
    <submittedName>
        <fullName evidence="1">Uncharacterized protein</fullName>
    </submittedName>
</protein>
<accession>A0A9W5VV55</accession>
<sequence>MKNILLYFLAATLLITIGLCAFDIINLKTFMAATLVQVMLIKITDSFESENEKN</sequence>
<evidence type="ECO:0000313" key="2">
    <source>
        <dbReference type="Proteomes" id="UP000014028"/>
    </source>
</evidence>
<name>A0A9W5VV55_BACCE</name>
<dbReference type="EMBL" id="AHFK01000018">
    <property type="protein sequence ID" value="EOQ19717.1"/>
    <property type="molecule type" value="Genomic_DNA"/>
</dbReference>